<dbReference type="PANTHER" id="PTHR13090:SF1">
    <property type="entry name" value="ARGININE-HYDROXYLASE NDUFAF5, MITOCHONDRIAL"/>
    <property type="match status" value="1"/>
</dbReference>
<evidence type="ECO:0000313" key="4">
    <source>
        <dbReference type="Proteomes" id="UP000053660"/>
    </source>
</evidence>
<reference evidence="3 4" key="1">
    <citation type="submission" date="2014-03" db="EMBL/GenBank/DDBJ databases">
        <title>Draft genome of the hookworm Oesophagostomum dentatum.</title>
        <authorList>
            <person name="Mitreva M."/>
        </authorList>
    </citation>
    <scope>NUCLEOTIDE SEQUENCE [LARGE SCALE GENOMIC DNA]</scope>
    <source>
        <strain evidence="3 4">OD-Hann</strain>
    </source>
</reference>
<accession>A0A0B1T3T6</accession>
<name>A0A0B1T3T6_OESDE</name>
<keyword evidence="2" id="KW-0808">Transferase</keyword>
<dbReference type="InterPro" id="IPR050602">
    <property type="entry name" value="Malonyl-ACP_OMT"/>
</dbReference>
<evidence type="ECO:0000256" key="1">
    <source>
        <dbReference type="ARBA" id="ARBA00022603"/>
    </source>
</evidence>
<organism evidence="3 4">
    <name type="scientific">Oesophagostomum dentatum</name>
    <name type="common">Nodular worm</name>
    <dbReference type="NCBI Taxonomy" id="61180"/>
    <lineage>
        <taxon>Eukaryota</taxon>
        <taxon>Metazoa</taxon>
        <taxon>Ecdysozoa</taxon>
        <taxon>Nematoda</taxon>
        <taxon>Chromadorea</taxon>
        <taxon>Rhabditida</taxon>
        <taxon>Rhabditina</taxon>
        <taxon>Rhabditomorpha</taxon>
        <taxon>Strongyloidea</taxon>
        <taxon>Strongylidae</taxon>
        <taxon>Oesophagostomum</taxon>
    </lineage>
</organism>
<dbReference type="GO" id="GO:0005739">
    <property type="term" value="C:mitochondrion"/>
    <property type="evidence" value="ECO:0007669"/>
    <property type="project" value="TreeGrafter"/>
</dbReference>
<evidence type="ECO:0000256" key="2">
    <source>
        <dbReference type="ARBA" id="ARBA00022679"/>
    </source>
</evidence>
<proteinExistence type="predicted"/>
<gene>
    <name evidence="3" type="ORF">OESDEN_07912</name>
</gene>
<dbReference type="AlphaFoldDB" id="A0A0B1T3T6"/>
<dbReference type="Proteomes" id="UP000053660">
    <property type="component" value="Unassembled WGS sequence"/>
</dbReference>
<dbReference type="PANTHER" id="PTHR13090">
    <property type="entry name" value="ARGININE-HYDROXYLASE NDUFAF5, MITOCHONDRIAL"/>
    <property type="match status" value="1"/>
</dbReference>
<dbReference type="GO" id="GO:0032259">
    <property type="term" value="P:methylation"/>
    <property type="evidence" value="ECO:0007669"/>
    <property type="project" value="UniProtKB-KW"/>
</dbReference>
<keyword evidence="1" id="KW-0489">Methyltransferase</keyword>
<dbReference type="OrthoDB" id="16816at2759"/>
<protein>
    <submittedName>
        <fullName evidence="3">Uncharacterized protein</fullName>
    </submittedName>
</protein>
<evidence type="ECO:0000313" key="3">
    <source>
        <dbReference type="EMBL" id="KHJ92203.1"/>
    </source>
</evidence>
<dbReference type="GO" id="GO:0032981">
    <property type="term" value="P:mitochondrial respiratory chain complex I assembly"/>
    <property type="evidence" value="ECO:0007669"/>
    <property type="project" value="TreeGrafter"/>
</dbReference>
<dbReference type="EMBL" id="KN551501">
    <property type="protein sequence ID" value="KHJ92203.1"/>
    <property type="molecule type" value="Genomic_DNA"/>
</dbReference>
<sequence length="86" mass="9615">MERLGGMGSHISPFVKPHDIGSLLNRAGFDMITLDSDEVEVGYPSMFALMYDLQLMAESHCTLTRSPTIRRDVLLAAEAIYRIVSR</sequence>
<keyword evidence="4" id="KW-1185">Reference proteome</keyword>
<dbReference type="GO" id="GO:0008168">
    <property type="term" value="F:methyltransferase activity"/>
    <property type="evidence" value="ECO:0007669"/>
    <property type="project" value="UniProtKB-KW"/>
</dbReference>